<keyword evidence="3" id="KW-0732">Signal</keyword>
<accession>A0ABS7LB58</accession>
<dbReference type="CDD" id="cd13537">
    <property type="entry name" value="PBP2_YvgL_like"/>
    <property type="match status" value="1"/>
</dbReference>
<dbReference type="PANTHER" id="PTHR30632">
    <property type="entry name" value="MOLYBDATE-BINDING PERIPLASMIC PROTEIN"/>
    <property type="match status" value="1"/>
</dbReference>
<proteinExistence type="inferred from homology"/>
<evidence type="ECO:0000256" key="1">
    <source>
        <dbReference type="ARBA" id="ARBA00009175"/>
    </source>
</evidence>
<dbReference type="InterPro" id="IPR041879">
    <property type="entry name" value="YvgL-like_PBP2"/>
</dbReference>
<dbReference type="InterPro" id="IPR050682">
    <property type="entry name" value="ModA/WtpA"/>
</dbReference>
<comment type="caution">
    <text evidence="4">The sequence shown here is derived from an EMBL/GenBank/DDBJ whole genome shotgun (WGS) entry which is preliminary data.</text>
</comment>
<evidence type="ECO:0000313" key="4">
    <source>
        <dbReference type="EMBL" id="MBY0759905.1"/>
    </source>
</evidence>
<evidence type="ECO:0000256" key="3">
    <source>
        <dbReference type="ARBA" id="ARBA00022729"/>
    </source>
</evidence>
<dbReference type="PIRSF" id="PIRSF004846">
    <property type="entry name" value="ModA"/>
    <property type="match status" value="1"/>
</dbReference>
<dbReference type="SUPFAM" id="SSF53850">
    <property type="entry name" value="Periplasmic binding protein-like II"/>
    <property type="match status" value="1"/>
</dbReference>
<dbReference type="EMBL" id="VIRV01000033">
    <property type="protein sequence ID" value="MBY0759905.1"/>
    <property type="molecule type" value="Genomic_DNA"/>
</dbReference>
<gene>
    <name evidence="4" type="primary">modA</name>
    <name evidence="4" type="ORF">FLB61_12640</name>
</gene>
<protein>
    <submittedName>
        <fullName evidence="4">Molybdate ABC transporter substrate-binding protein</fullName>
    </submittedName>
</protein>
<dbReference type="InterPro" id="IPR005950">
    <property type="entry name" value="ModA"/>
</dbReference>
<keyword evidence="5" id="KW-1185">Reference proteome</keyword>
<organism evidence="4 5">
    <name type="scientific">Sellimonas caecigallum</name>
    <dbReference type="NCBI Taxonomy" id="2592333"/>
    <lineage>
        <taxon>Bacteria</taxon>
        <taxon>Bacillati</taxon>
        <taxon>Bacillota</taxon>
        <taxon>Clostridia</taxon>
        <taxon>Lachnospirales</taxon>
        <taxon>Lachnospiraceae</taxon>
        <taxon>Sellimonas</taxon>
    </lineage>
</organism>
<dbReference type="PROSITE" id="PS51257">
    <property type="entry name" value="PROKAR_LIPOPROTEIN"/>
    <property type="match status" value="1"/>
</dbReference>
<evidence type="ECO:0000256" key="2">
    <source>
        <dbReference type="ARBA" id="ARBA00022723"/>
    </source>
</evidence>
<reference evidence="4 5" key="1">
    <citation type="journal article" date="2020" name="New Microbes New Infect">
        <title>Sellimonas caecigallum sp. nov., description and genome sequence of a new member of the Sellimonas genus isolated from the cecum of feral chicken.</title>
        <authorList>
            <person name="Wongkuna S."/>
            <person name="Ghimire S."/>
            <person name="Antony L."/>
            <person name="Chankhamhaengdecha S."/>
            <person name="Janvilisri T."/>
            <person name="Scaria J."/>
        </authorList>
    </citation>
    <scope>NUCLEOTIDE SEQUENCE [LARGE SCALE GENOMIC DNA]</scope>
    <source>
        <strain evidence="4 5">SW451</strain>
    </source>
</reference>
<comment type="similarity">
    <text evidence="1">Belongs to the bacterial solute-binding protein ModA family.</text>
</comment>
<name>A0ABS7LB58_9FIRM</name>
<keyword evidence="2" id="KW-0479">Metal-binding</keyword>
<sequence length="273" mass="29433">MKKKILAGMIAAIMVFSLVGCQSEEKKEETETKKEETKVEGTVTLAAAASLEYAFTEKLIPEFEKEYPDVKVEGVYDSSGKLQQQIEAGLGADIFFSAAEKQMNELNDEGMIDSDTILNMLENKIVLITPSVSDKTFASFEDIKNAGTVALGDTASVPVGQYSQEALTSLGLWEEVSAKASFGTNVTEVLNWVAEASADCGIVYATDAATTDKVKVVAEAPEGSLKSPVLYPAAITKDAPNPEAAKAFYDFITSDEASEVFESYGFSDYRDVK</sequence>
<dbReference type="Proteomes" id="UP000779049">
    <property type="component" value="Unassembled WGS sequence"/>
</dbReference>
<dbReference type="Gene3D" id="3.40.190.10">
    <property type="entry name" value="Periplasmic binding protein-like II"/>
    <property type="match status" value="2"/>
</dbReference>
<evidence type="ECO:0000313" key="5">
    <source>
        <dbReference type="Proteomes" id="UP000779049"/>
    </source>
</evidence>
<dbReference type="RefSeq" id="WP_221920387.1">
    <property type="nucleotide sequence ID" value="NZ_CP173660.1"/>
</dbReference>
<dbReference type="NCBIfam" id="TIGR01256">
    <property type="entry name" value="modA"/>
    <property type="match status" value="1"/>
</dbReference>
<dbReference type="Pfam" id="PF13531">
    <property type="entry name" value="SBP_bac_11"/>
    <property type="match status" value="1"/>
</dbReference>
<dbReference type="PANTHER" id="PTHR30632:SF0">
    <property type="entry name" value="SULFATE-BINDING PROTEIN"/>
    <property type="match status" value="1"/>
</dbReference>